<dbReference type="Proteomes" id="UP000799764">
    <property type="component" value="Unassembled WGS sequence"/>
</dbReference>
<feature type="compositionally biased region" description="Basic and acidic residues" evidence="1">
    <location>
        <begin position="204"/>
        <end position="219"/>
    </location>
</feature>
<gene>
    <name evidence="2" type="ORF">P171DRAFT_427571</name>
</gene>
<organism evidence="2 3">
    <name type="scientific">Karstenula rhodostoma CBS 690.94</name>
    <dbReference type="NCBI Taxonomy" id="1392251"/>
    <lineage>
        <taxon>Eukaryota</taxon>
        <taxon>Fungi</taxon>
        <taxon>Dikarya</taxon>
        <taxon>Ascomycota</taxon>
        <taxon>Pezizomycotina</taxon>
        <taxon>Dothideomycetes</taxon>
        <taxon>Pleosporomycetidae</taxon>
        <taxon>Pleosporales</taxon>
        <taxon>Massarineae</taxon>
        <taxon>Didymosphaeriaceae</taxon>
        <taxon>Karstenula</taxon>
    </lineage>
</organism>
<proteinExistence type="predicted"/>
<dbReference type="OrthoDB" id="3799266at2759"/>
<name>A0A9P4PSG7_9PLEO</name>
<protein>
    <submittedName>
        <fullName evidence="2">Uncharacterized protein</fullName>
    </submittedName>
</protein>
<sequence length="250" mass="28388">MAHSSATYDSYRPNRPTNRLDMNLRRGDSWTPDSHPASHDQTNSFTAWHHTPSIVQSIEPHDGGHPEVPEVYDREIDSLVGRTIRAYRLVINYQRDCPTGLRWMPEHIEMIHEAGKSLQTDREALDSLRVGLARGEDAVLIGRVRAAAHTLRDCCWEVQELIRVHEQVPVFHGKAERVEEHGDFVSPQFRDPFVETGSREGIRRVAGRARLETPMEQRDPSLPTQPGRSDGSGRPGEGGRYFASDTWRPT</sequence>
<feature type="region of interest" description="Disordered" evidence="1">
    <location>
        <begin position="1"/>
        <end position="44"/>
    </location>
</feature>
<dbReference type="EMBL" id="MU001494">
    <property type="protein sequence ID" value="KAF2449367.1"/>
    <property type="molecule type" value="Genomic_DNA"/>
</dbReference>
<comment type="caution">
    <text evidence="2">The sequence shown here is derived from an EMBL/GenBank/DDBJ whole genome shotgun (WGS) entry which is preliminary data.</text>
</comment>
<accession>A0A9P4PSG7</accession>
<keyword evidence="3" id="KW-1185">Reference proteome</keyword>
<reference evidence="2" key="1">
    <citation type="journal article" date="2020" name="Stud. Mycol.">
        <title>101 Dothideomycetes genomes: a test case for predicting lifestyles and emergence of pathogens.</title>
        <authorList>
            <person name="Haridas S."/>
            <person name="Albert R."/>
            <person name="Binder M."/>
            <person name="Bloem J."/>
            <person name="Labutti K."/>
            <person name="Salamov A."/>
            <person name="Andreopoulos B."/>
            <person name="Baker S."/>
            <person name="Barry K."/>
            <person name="Bills G."/>
            <person name="Bluhm B."/>
            <person name="Cannon C."/>
            <person name="Castanera R."/>
            <person name="Culley D."/>
            <person name="Daum C."/>
            <person name="Ezra D."/>
            <person name="Gonzalez J."/>
            <person name="Henrissat B."/>
            <person name="Kuo A."/>
            <person name="Liang C."/>
            <person name="Lipzen A."/>
            <person name="Lutzoni F."/>
            <person name="Magnuson J."/>
            <person name="Mondo S."/>
            <person name="Nolan M."/>
            <person name="Ohm R."/>
            <person name="Pangilinan J."/>
            <person name="Park H.-J."/>
            <person name="Ramirez L."/>
            <person name="Alfaro M."/>
            <person name="Sun H."/>
            <person name="Tritt A."/>
            <person name="Yoshinaga Y."/>
            <person name="Zwiers L.-H."/>
            <person name="Turgeon B."/>
            <person name="Goodwin S."/>
            <person name="Spatafora J."/>
            <person name="Crous P."/>
            <person name="Grigoriev I."/>
        </authorList>
    </citation>
    <scope>NUCLEOTIDE SEQUENCE</scope>
    <source>
        <strain evidence="2">CBS 690.94</strain>
    </source>
</reference>
<feature type="region of interest" description="Disordered" evidence="1">
    <location>
        <begin position="204"/>
        <end position="250"/>
    </location>
</feature>
<evidence type="ECO:0000313" key="3">
    <source>
        <dbReference type="Proteomes" id="UP000799764"/>
    </source>
</evidence>
<dbReference type="AlphaFoldDB" id="A0A9P4PSG7"/>
<evidence type="ECO:0000313" key="2">
    <source>
        <dbReference type="EMBL" id="KAF2449367.1"/>
    </source>
</evidence>
<evidence type="ECO:0000256" key="1">
    <source>
        <dbReference type="SAM" id="MobiDB-lite"/>
    </source>
</evidence>